<dbReference type="InterPro" id="IPR036388">
    <property type="entry name" value="WH-like_DNA-bd_sf"/>
</dbReference>
<dbReference type="InterPro" id="IPR013324">
    <property type="entry name" value="RNA_pol_sigma_r3/r4-like"/>
</dbReference>
<protein>
    <recommendedName>
        <fullName evidence="6">RNA polymerase sigma factor</fullName>
    </recommendedName>
</protein>
<evidence type="ECO:0000256" key="3">
    <source>
        <dbReference type="ARBA" id="ARBA00023082"/>
    </source>
</evidence>
<sequence>MYKATDQDIPKLVKMLKGGDEAAYMELFELFTPKIYRSSRKMNLGHEDAEEIVQEVFLKVWHYRKELNEALSFNAYLLTIMRSLIFKKSRRLALEIAFRKYRIKDSSFVYSPTEDDIFRKELADFSETLIAKLPKGQQEVIHLKYMDNLTADEIAAKLHLSKRTVENQLYKATKRLSDHLSARHIRFSDFLQRL</sequence>
<evidence type="ECO:0000256" key="5">
    <source>
        <dbReference type="ARBA" id="ARBA00023163"/>
    </source>
</evidence>
<dbReference type="Gene3D" id="1.10.10.10">
    <property type="entry name" value="Winged helix-like DNA-binding domain superfamily/Winged helix DNA-binding domain"/>
    <property type="match status" value="1"/>
</dbReference>
<proteinExistence type="inferred from homology"/>
<evidence type="ECO:0000256" key="2">
    <source>
        <dbReference type="ARBA" id="ARBA00023015"/>
    </source>
</evidence>
<dbReference type="Gene3D" id="1.10.1740.10">
    <property type="match status" value="1"/>
</dbReference>
<dbReference type="NCBIfam" id="TIGR02937">
    <property type="entry name" value="sigma70-ECF"/>
    <property type="match status" value="1"/>
</dbReference>
<feature type="domain" description="RNA polymerase sigma factor 70 region 4 type 2" evidence="8">
    <location>
        <begin position="128"/>
        <end position="176"/>
    </location>
</feature>
<dbReference type="OrthoDB" id="764811at2"/>
<keyword evidence="3 6" id="KW-0731">Sigma factor</keyword>
<dbReference type="InterPro" id="IPR013249">
    <property type="entry name" value="RNA_pol_sigma70_r4_t2"/>
</dbReference>
<keyword evidence="4 6" id="KW-0238">DNA-binding</keyword>
<dbReference type="GO" id="GO:0016987">
    <property type="term" value="F:sigma factor activity"/>
    <property type="evidence" value="ECO:0007669"/>
    <property type="project" value="UniProtKB-KW"/>
</dbReference>
<comment type="similarity">
    <text evidence="1 6">Belongs to the sigma-70 factor family. ECF subfamily.</text>
</comment>
<dbReference type="InterPro" id="IPR000838">
    <property type="entry name" value="RNA_pol_sigma70_ECF_CS"/>
</dbReference>
<dbReference type="PANTHER" id="PTHR43133:SF46">
    <property type="entry name" value="RNA POLYMERASE SIGMA-70 FACTOR ECF SUBFAMILY"/>
    <property type="match status" value="1"/>
</dbReference>
<keyword evidence="10" id="KW-1185">Reference proteome</keyword>
<dbReference type="GO" id="GO:0006352">
    <property type="term" value="P:DNA-templated transcription initiation"/>
    <property type="evidence" value="ECO:0007669"/>
    <property type="project" value="InterPro"/>
</dbReference>
<evidence type="ECO:0000256" key="4">
    <source>
        <dbReference type="ARBA" id="ARBA00023125"/>
    </source>
</evidence>
<dbReference type="Pfam" id="PF08281">
    <property type="entry name" value="Sigma70_r4_2"/>
    <property type="match status" value="1"/>
</dbReference>
<dbReference type="SUPFAM" id="SSF88946">
    <property type="entry name" value="Sigma2 domain of RNA polymerase sigma factors"/>
    <property type="match status" value="1"/>
</dbReference>
<dbReference type="InterPro" id="IPR013325">
    <property type="entry name" value="RNA_pol_sigma_r2"/>
</dbReference>
<keyword evidence="5 6" id="KW-0804">Transcription</keyword>
<dbReference type="Proteomes" id="UP000184513">
    <property type="component" value="Unassembled WGS sequence"/>
</dbReference>
<evidence type="ECO:0000313" key="9">
    <source>
        <dbReference type="EMBL" id="SHM73422.1"/>
    </source>
</evidence>
<dbReference type="InterPro" id="IPR014284">
    <property type="entry name" value="RNA_pol_sigma-70_dom"/>
</dbReference>
<dbReference type="PANTHER" id="PTHR43133">
    <property type="entry name" value="RNA POLYMERASE ECF-TYPE SIGMA FACTO"/>
    <property type="match status" value="1"/>
</dbReference>
<dbReference type="SUPFAM" id="SSF88659">
    <property type="entry name" value="Sigma3 and sigma4 domains of RNA polymerase sigma factors"/>
    <property type="match status" value="1"/>
</dbReference>
<accession>A0A1M7L5I9</accession>
<evidence type="ECO:0000259" key="7">
    <source>
        <dbReference type="Pfam" id="PF04542"/>
    </source>
</evidence>
<dbReference type="STRING" id="388280.SAMN04488057_103125"/>
<dbReference type="InterPro" id="IPR039425">
    <property type="entry name" value="RNA_pol_sigma-70-like"/>
</dbReference>
<organism evidence="9 10">
    <name type="scientific">Cyclobacterium lianum</name>
    <dbReference type="NCBI Taxonomy" id="388280"/>
    <lineage>
        <taxon>Bacteria</taxon>
        <taxon>Pseudomonadati</taxon>
        <taxon>Bacteroidota</taxon>
        <taxon>Cytophagia</taxon>
        <taxon>Cytophagales</taxon>
        <taxon>Cyclobacteriaceae</taxon>
        <taxon>Cyclobacterium</taxon>
    </lineage>
</organism>
<evidence type="ECO:0000313" key="10">
    <source>
        <dbReference type="Proteomes" id="UP000184513"/>
    </source>
</evidence>
<keyword evidence="2 6" id="KW-0805">Transcription regulation</keyword>
<dbReference type="Pfam" id="PF04542">
    <property type="entry name" value="Sigma70_r2"/>
    <property type="match status" value="1"/>
</dbReference>
<evidence type="ECO:0000256" key="6">
    <source>
        <dbReference type="RuleBase" id="RU000716"/>
    </source>
</evidence>
<evidence type="ECO:0000259" key="8">
    <source>
        <dbReference type="Pfam" id="PF08281"/>
    </source>
</evidence>
<dbReference type="PROSITE" id="PS01063">
    <property type="entry name" value="SIGMA70_ECF"/>
    <property type="match status" value="1"/>
</dbReference>
<dbReference type="RefSeq" id="WP_073093517.1">
    <property type="nucleotide sequence ID" value="NZ_FRCY01000003.1"/>
</dbReference>
<feature type="domain" description="RNA polymerase sigma-70 region 2" evidence="7">
    <location>
        <begin position="27"/>
        <end position="91"/>
    </location>
</feature>
<dbReference type="GO" id="GO:0003677">
    <property type="term" value="F:DNA binding"/>
    <property type="evidence" value="ECO:0007669"/>
    <property type="project" value="UniProtKB-KW"/>
</dbReference>
<gene>
    <name evidence="9" type="ORF">SAMN04488057_103125</name>
</gene>
<name>A0A1M7L5I9_9BACT</name>
<dbReference type="InterPro" id="IPR007627">
    <property type="entry name" value="RNA_pol_sigma70_r2"/>
</dbReference>
<dbReference type="EMBL" id="FRCY01000003">
    <property type="protein sequence ID" value="SHM73422.1"/>
    <property type="molecule type" value="Genomic_DNA"/>
</dbReference>
<reference evidence="9 10" key="1">
    <citation type="submission" date="2016-11" db="EMBL/GenBank/DDBJ databases">
        <authorList>
            <person name="Jaros S."/>
            <person name="Januszkiewicz K."/>
            <person name="Wedrychowicz H."/>
        </authorList>
    </citation>
    <scope>NUCLEOTIDE SEQUENCE [LARGE SCALE GENOMIC DNA]</scope>
    <source>
        <strain evidence="9 10">CGMCC 1.6102</strain>
    </source>
</reference>
<dbReference type="AlphaFoldDB" id="A0A1M7L5I9"/>
<evidence type="ECO:0000256" key="1">
    <source>
        <dbReference type="ARBA" id="ARBA00010641"/>
    </source>
</evidence>